<dbReference type="RefSeq" id="WP_111506205.1">
    <property type="nucleotide sequence ID" value="NZ_QKYN01000127.1"/>
</dbReference>
<evidence type="ECO:0000313" key="1">
    <source>
        <dbReference type="EMBL" id="RAG82076.1"/>
    </source>
</evidence>
<dbReference type="OrthoDB" id="3785106at2"/>
<evidence type="ECO:0000313" key="2">
    <source>
        <dbReference type="Proteomes" id="UP000248889"/>
    </source>
</evidence>
<reference evidence="1 2" key="1">
    <citation type="submission" date="2018-06" db="EMBL/GenBank/DDBJ databases">
        <title>Streptacidiphilus pinicola sp. nov., isolated from pine grove soil.</title>
        <authorList>
            <person name="Roh S.G."/>
            <person name="Park S."/>
            <person name="Kim M.-K."/>
            <person name="Yun B.-R."/>
            <person name="Park J."/>
            <person name="Kim M.J."/>
            <person name="Kim Y.S."/>
            <person name="Kim S.B."/>
        </authorList>
    </citation>
    <scope>NUCLEOTIDE SEQUENCE [LARGE SCALE GENOMIC DNA]</scope>
    <source>
        <strain evidence="1 2">MMS16-CNU450</strain>
    </source>
</reference>
<evidence type="ECO:0008006" key="3">
    <source>
        <dbReference type="Google" id="ProtNLM"/>
    </source>
</evidence>
<dbReference type="EMBL" id="QKYN01000127">
    <property type="protein sequence ID" value="RAG82076.1"/>
    <property type="molecule type" value="Genomic_DNA"/>
</dbReference>
<dbReference type="SUPFAM" id="SSF101386">
    <property type="entry name" value="all-alpha NTP pyrophosphatases"/>
    <property type="match status" value="1"/>
</dbReference>
<name>A0A2X0IWI6_9ACTN</name>
<dbReference type="Gene3D" id="1.10.287.1080">
    <property type="entry name" value="MazG-like"/>
    <property type="match status" value="1"/>
</dbReference>
<sequence length="106" mass="11778">MNDSAWATVAELNQWLTQDSQLPEETQKILQILKITEEAGEVAEAVIGATGQNPRKGFSHSWEDVEQELCDVIITSMVALTRITPQAGQVFSDQLRRVRERALGPS</sequence>
<dbReference type="Proteomes" id="UP000248889">
    <property type="component" value="Unassembled WGS sequence"/>
</dbReference>
<dbReference type="AlphaFoldDB" id="A0A2X0IWI6"/>
<dbReference type="CDD" id="cd11533">
    <property type="entry name" value="NTP-PPase_Af0060_like"/>
    <property type="match status" value="1"/>
</dbReference>
<organism evidence="1 2">
    <name type="scientific">Streptacidiphilus pinicola</name>
    <dbReference type="NCBI Taxonomy" id="2219663"/>
    <lineage>
        <taxon>Bacteria</taxon>
        <taxon>Bacillati</taxon>
        <taxon>Actinomycetota</taxon>
        <taxon>Actinomycetes</taxon>
        <taxon>Kitasatosporales</taxon>
        <taxon>Streptomycetaceae</taxon>
        <taxon>Streptacidiphilus</taxon>
    </lineage>
</organism>
<accession>A0A2X0IWI6</accession>
<protein>
    <recommendedName>
        <fullName evidence="3">NTP pyrophosphohydrolase MazG putative catalytic core domain-containing protein</fullName>
    </recommendedName>
</protein>
<keyword evidence="2" id="KW-1185">Reference proteome</keyword>
<comment type="caution">
    <text evidence="1">The sequence shown here is derived from an EMBL/GenBank/DDBJ whole genome shotgun (WGS) entry which is preliminary data.</text>
</comment>
<proteinExistence type="predicted"/>
<dbReference type="InterPro" id="IPR044548">
    <property type="entry name" value="AF0060_NTP-PPase_MazG-like"/>
</dbReference>
<gene>
    <name evidence="1" type="ORF">DN069_29735</name>
</gene>